<name>A0A481Z3S8_9VIRU</name>
<organism evidence="1">
    <name type="scientific">Pithovirus LCPAC103</name>
    <dbReference type="NCBI Taxonomy" id="2506588"/>
    <lineage>
        <taxon>Viruses</taxon>
        <taxon>Pithoviruses</taxon>
    </lineage>
</organism>
<gene>
    <name evidence="1" type="ORF">LCPAC103_01380</name>
</gene>
<evidence type="ECO:0000313" key="1">
    <source>
        <dbReference type="EMBL" id="QBK90457.1"/>
    </source>
</evidence>
<dbReference type="SUPFAM" id="SSF49842">
    <property type="entry name" value="TNF-like"/>
    <property type="match status" value="1"/>
</dbReference>
<proteinExistence type="predicted"/>
<dbReference type="InterPro" id="IPR008983">
    <property type="entry name" value="Tumour_necrosis_fac-like_dom"/>
</dbReference>
<sequence length="252" mass="28412">MSHSKCRKKKKKCRKKKCPKKCPKRCPKIQTDYFYTAVEGSIRLQSGQQRFIEFEDGDGCAGTEPPCPIWRCLRGDFFCHPDSFDPITGIFTAPSSNFYDVSLAVNYFYDPTPIDPRITGRTTTTLCRNLQENICGFPGTGFMGLDIAVLTSTNPFSNFGTNCIASAVINYCIPLNRGDKLLVMIFQENDQAVEVTMFAQMLVKRGKRIDPCIDRCEGLGCKGFPEEKKECHCDCKCDKCKTQYVLEKYGVA</sequence>
<reference evidence="1" key="1">
    <citation type="journal article" date="2019" name="MBio">
        <title>Virus Genomes from Deep Sea Sediments Expand the Ocean Megavirome and Support Independent Origins of Viral Gigantism.</title>
        <authorList>
            <person name="Backstrom D."/>
            <person name="Yutin N."/>
            <person name="Jorgensen S.L."/>
            <person name="Dharamshi J."/>
            <person name="Homa F."/>
            <person name="Zaremba-Niedwiedzka K."/>
            <person name="Spang A."/>
            <person name="Wolf Y.I."/>
            <person name="Koonin E.V."/>
            <person name="Ettema T.J."/>
        </authorList>
    </citation>
    <scope>NUCLEOTIDE SEQUENCE</scope>
</reference>
<protein>
    <submittedName>
        <fullName evidence="1">Uncharacterized protein</fullName>
    </submittedName>
</protein>
<accession>A0A481Z3S8</accession>
<dbReference type="EMBL" id="MK500486">
    <property type="protein sequence ID" value="QBK90457.1"/>
    <property type="molecule type" value="Genomic_DNA"/>
</dbReference>